<dbReference type="EMBL" id="GEDV01000585">
    <property type="protein sequence ID" value="JAP87972.1"/>
    <property type="molecule type" value="Transcribed_RNA"/>
</dbReference>
<sequence length="146" mass="16654">QQVSFRSLKMLAKAALVLIVLQTVACQRPEDNKKPKSQQWKNFLRDWHILMTHIFTPEEEARLLSCCEPSKRGALEACIDKAGLTFKQYEQLKEAVKKWRSGHGRNGHSSPHSEEEDLSKIAGPQTSEREMIEKARILGKCVAKIQ</sequence>
<proteinExistence type="predicted"/>
<protein>
    <recommendedName>
        <fullName evidence="4">Secreted protein</fullName>
    </recommendedName>
</protein>
<name>A0A131ZAX0_RHIAP</name>
<organism evidence="3">
    <name type="scientific">Rhipicephalus appendiculatus</name>
    <name type="common">Brown ear tick</name>
    <dbReference type="NCBI Taxonomy" id="34631"/>
    <lineage>
        <taxon>Eukaryota</taxon>
        <taxon>Metazoa</taxon>
        <taxon>Ecdysozoa</taxon>
        <taxon>Arthropoda</taxon>
        <taxon>Chelicerata</taxon>
        <taxon>Arachnida</taxon>
        <taxon>Acari</taxon>
        <taxon>Parasitiformes</taxon>
        <taxon>Ixodida</taxon>
        <taxon>Ixodoidea</taxon>
        <taxon>Ixodidae</taxon>
        <taxon>Rhipicephalinae</taxon>
        <taxon>Rhipicephalus</taxon>
        <taxon>Rhipicephalus</taxon>
    </lineage>
</organism>
<evidence type="ECO:0000313" key="3">
    <source>
        <dbReference type="EMBL" id="JAP87972.1"/>
    </source>
</evidence>
<accession>A0A131ZAX0</accession>
<feature type="signal peptide" evidence="2">
    <location>
        <begin position="1"/>
        <end position="26"/>
    </location>
</feature>
<evidence type="ECO:0000256" key="2">
    <source>
        <dbReference type="SAM" id="SignalP"/>
    </source>
</evidence>
<feature type="chain" id="PRO_5007287181" description="Secreted protein" evidence="2">
    <location>
        <begin position="27"/>
        <end position="146"/>
    </location>
</feature>
<dbReference type="AlphaFoldDB" id="A0A131ZAX0"/>
<feature type="non-terminal residue" evidence="3">
    <location>
        <position position="1"/>
    </location>
</feature>
<reference evidence="3" key="1">
    <citation type="journal article" date="2016" name="Ticks Tick Borne Dis.">
        <title>De novo assembly and annotation of the salivary gland transcriptome of Rhipicephalus appendiculatus male and female ticks during blood feeding.</title>
        <authorList>
            <person name="de Castro M.H."/>
            <person name="de Klerk D."/>
            <person name="Pienaar R."/>
            <person name="Latif A.A."/>
            <person name="Rees D.J."/>
            <person name="Mans B.J."/>
        </authorList>
    </citation>
    <scope>NUCLEOTIDE SEQUENCE</scope>
    <source>
        <tissue evidence="3">Salivary glands</tissue>
    </source>
</reference>
<evidence type="ECO:0008006" key="4">
    <source>
        <dbReference type="Google" id="ProtNLM"/>
    </source>
</evidence>
<evidence type="ECO:0000256" key="1">
    <source>
        <dbReference type="SAM" id="MobiDB-lite"/>
    </source>
</evidence>
<keyword evidence="2" id="KW-0732">Signal</keyword>
<feature type="region of interest" description="Disordered" evidence="1">
    <location>
        <begin position="98"/>
        <end position="126"/>
    </location>
</feature>